<reference evidence="10" key="1">
    <citation type="submission" date="2017-11" db="EMBL/GenBank/DDBJ databases">
        <authorList>
            <person name="Watanabe M."/>
            <person name="Kojima H."/>
        </authorList>
    </citation>
    <scope>NUCLEOTIDE SEQUENCE [LARGE SCALE GENOMIC DNA]</scope>
    <source>
        <strain evidence="10">Tokyo 01</strain>
    </source>
</reference>
<dbReference type="InterPro" id="IPR006638">
    <property type="entry name" value="Elp3/MiaA/NifB-like_rSAM"/>
</dbReference>
<dbReference type="PROSITE" id="PS01278">
    <property type="entry name" value="MTTASE_RADICAL"/>
    <property type="match status" value="1"/>
</dbReference>
<dbReference type="InterPro" id="IPR058240">
    <property type="entry name" value="rSAM_sf"/>
</dbReference>
<dbReference type="RefSeq" id="WP_124328979.1">
    <property type="nucleotide sequence ID" value="NZ_BEXT01000001.1"/>
</dbReference>
<dbReference type="SFLD" id="SFLDG01082">
    <property type="entry name" value="B12-binding_domain_containing"/>
    <property type="match status" value="1"/>
</dbReference>
<dbReference type="PANTHER" id="PTHR32331">
    <property type="entry name" value="UPF0313 PROTEIN YGIQ"/>
    <property type="match status" value="1"/>
</dbReference>
<dbReference type="InterPro" id="IPR013704">
    <property type="entry name" value="UPF0313_N"/>
</dbReference>
<dbReference type="Gene3D" id="3.80.30.20">
    <property type="entry name" value="tm_1862 like domain"/>
    <property type="match status" value="1"/>
</dbReference>
<organism evidence="9 10">
    <name type="scientific">Desulfonema ishimotonii</name>
    <dbReference type="NCBI Taxonomy" id="45657"/>
    <lineage>
        <taxon>Bacteria</taxon>
        <taxon>Pseudomonadati</taxon>
        <taxon>Thermodesulfobacteriota</taxon>
        <taxon>Desulfobacteria</taxon>
        <taxon>Desulfobacterales</taxon>
        <taxon>Desulfococcaceae</taxon>
        <taxon>Desulfonema</taxon>
    </lineage>
</organism>
<dbReference type="AlphaFoldDB" id="A0A401FXI7"/>
<dbReference type="PANTHER" id="PTHR32331:SF0">
    <property type="entry name" value="UPF0313 PROTEIN YGIQ"/>
    <property type="match status" value="1"/>
</dbReference>
<evidence type="ECO:0000313" key="10">
    <source>
        <dbReference type="Proteomes" id="UP000288096"/>
    </source>
</evidence>
<dbReference type="InterPro" id="IPR020612">
    <property type="entry name" value="Methylthiotransferase_CS"/>
</dbReference>
<keyword evidence="3 6" id="KW-0479">Metal-binding</keyword>
<name>A0A401FXI7_9BACT</name>
<accession>A0A401FXI7</accession>
<keyword evidence="1 6" id="KW-0004">4Fe-4S</keyword>
<dbReference type="SFLD" id="SFLDG01069">
    <property type="entry name" value="UPF0313"/>
    <property type="match status" value="1"/>
</dbReference>
<dbReference type="SUPFAM" id="SSF102114">
    <property type="entry name" value="Radical SAM enzymes"/>
    <property type="match status" value="1"/>
</dbReference>
<dbReference type="SMART" id="SM00729">
    <property type="entry name" value="Elp3"/>
    <property type="match status" value="1"/>
</dbReference>
<evidence type="ECO:0000256" key="7">
    <source>
        <dbReference type="SAM" id="MobiDB-lite"/>
    </source>
</evidence>
<evidence type="ECO:0000256" key="2">
    <source>
        <dbReference type="ARBA" id="ARBA00022691"/>
    </source>
</evidence>
<comment type="cofactor">
    <cofactor evidence="6">
        <name>[4Fe-4S] cluster</name>
        <dbReference type="ChEBI" id="CHEBI:49883"/>
    </cofactor>
    <text evidence="6">Binds 1 [4Fe-4S] cluster. The cluster is coordinated with 3 cysteines and an exchangeable S-adenosyl-L-methionine.</text>
</comment>
<dbReference type="EMBL" id="BEXT01000001">
    <property type="protein sequence ID" value="GBC61722.1"/>
    <property type="molecule type" value="Genomic_DNA"/>
</dbReference>
<dbReference type="GO" id="GO:0003824">
    <property type="term" value="F:catalytic activity"/>
    <property type="evidence" value="ECO:0007669"/>
    <property type="project" value="InterPro"/>
</dbReference>
<feature type="binding site" evidence="6">
    <location>
        <position position="305"/>
    </location>
    <ligand>
        <name>[4Fe-4S] cluster</name>
        <dbReference type="ChEBI" id="CHEBI:49883"/>
        <note>4Fe-4S-S-AdoMet</note>
    </ligand>
</feature>
<keyword evidence="4 6" id="KW-0408">Iron</keyword>
<dbReference type="NCBIfam" id="TIGR03904">
    <property type="entry name" value="SAM_YgiQ"/>
    <property type="match status" value="1"/>
</dbReference>
<sequence>MFLPTTRKEIKSLGWNRPDVILVTGDTYIDSPHIGVAVIGKYLLKHGFRTAIIAQPSTDDAEDITRLGEPALFWGVTAGSVDSMVANYTPTLKRRRQDDYTPGGVNTRPNRATIAYTNLIRKHFKNTRPIVLGGIEASLRRIAHYDYWKNKVRRSVLFDAKADIIAYGMAEKTVLELARSLRDGTDWQSLRGICYIANTPGENHILLPSFETVSSDRQAFLDMTKLFNKSVENTSDGLSQKHGDRFLIQSPPHPPLSSAELDEIYDMRFERDAHPYYKTGEIRALETIRQSVTTHRGCFGQCSFCAIAVHQGRSVVSRSMESVTEEVVRIRDLPGFNGIIHDVGGPTANMYGTACRKGWACKTKHCLMPRPCPNLSFGHRKQMELLGNIRNLPGIRKVFVSSGIRHDMVVADTKSGKKYVRALADHHVSGQIKLAPEHSVDEVLALMNKPSVKPLMQFRAMFENACAESGKRYFMTYYIMAAHPGCTLNHMQRLRTFLSEELKHIPKQVQIFTPTPSTVSTTMYYCETDMAGKKLFCEKGLKGAQKQKDSLKRDEKGKGRKGPGRHR</sequence>
<comment type="similarity">
    <text evidence="6">Belongs to the UPF0313 family.</text>
</comment>
<evidence type="ECO:0000256" key="3">
    <source>
        <dbReference type="ARBA" id="ARBA00022723"/>
    </source>
</evidence>
<dbReference type="InterPro" id="IPR023404">
    <property type="entry name" value="rSAM_horseshoe"/>
</dbReference>
<comment type="caution">
    <text evidence="9">The sequence shown here is derived from an EMBL/GenBank/DDBJ whole genome shotgun (WGS) entry which is preliminary data.</text>
</comment>
<keyword evidence="2 6" id="KW-0949">S-adenosyl-L-methionine</keyword>
<keyword evidence="10" id="KW-1185">Reference proteome</keyword>
<gene>
    <name evidence="9" type="ORF">DENIS_2684</name>
</gene>
<dbReference type="HAMAP" id="MF_01251">
    <property type="entry name" value="UPF0313"/>
    <property type="match status" value="1"/>
</dbReference>
<dbReference type="SFLD" id="SFLDS00029">
    <property type="entry name" value="Radical_SAM"/>
    <property type="match status" value="1"/>
</dbReference>
<evidence type="ECO:0000313" key="9">
    <source>
        <dbReference type="EMBL" id="GBC61722.1"/>
    </source>
</evidence>
<evidence type="ECO:0000256" key="6">
    <source>
        <dbReference type="HAMAP-Rule" id="MF_01251"/>
    </source>
</evidence>
<keyword evidence="5 6" id="KW-0411">Iron-sulfur</keyword>
<dbReference type="GO" id="GO:0051539">
    <property type="term" value="F:4 iron, 4 sulfur cluster binding"/>
    <property type="evidence" value="ECO:0007669"/>
    <property type="project" value="UniProtKB-KW"/>
</dbReference>
<dbReference type="PROSITE" id="PS51918">
    <property type="entry name" value="RADICAL_SAM"/>
    <property type="match status" value="1"/>
</dbReference>
<feature type="binding site" evidence="6">
    <location>
        <position position="302"/>
    </location>
    <ligand>
        <name>[4Fe-4S] cluster</name>
        <dbReference type="ChEBI" id="CHEBI:49883"/>
        <note>4Fe-4S-S-AdoMet</note>
    </ligand>
</feature>
<dbReference type="GO" id="GO:0005506">
    <property type="term" value="F:iron ion binding"/>
    <property type="evidence" value="ECO:0007669"/>
    <property type="project" value="UniProtKB-UniRule"/>
</dbReference>
<feature type="compositionally biased region" description="Basic and acidic residues" evidence="7">
    <location>
        <begin position="544"/>
        <end position="557"/>
    </location>
</feature>
<dbReference type="OrthoDB" id="9803479at2"/>
<dbReference type="InterPro" id="IPR022946">
    <property type="entry name" value="UPF0313"/>
</dbReference>
<proteinExistence type="inferred from homology"/>
<reference evidence="10" key="2">
    <citation type="submission" date="2019-01" db="EMBL/GenBank/DDBJ databases">
        <title>Genome sequence of Desulfonema ishimotonii strain Tokyo 01.</title>
        <authorList>
            <person name="Fukui M."/>
        </authorList>
    </citation>
    <scope>NUCLEOTIDE SEQUENCE [LARGE SCALE GENOMIC DNA]</scope>
    <source>
        <strain evidence="10">Tokyo 01</strain>
    </source>
</reference>
<dbReference type="InterPro" id="IPR007197">
    <property type="entry name" value="rSAM"/>
</dbReference>
<feature type="domain" description="Radical SAM core" evidence="8">
    <location>
        <begin position="284"/>
        <end position="553"/>
    </location>
</feature>
<feature type="compositionally biased region" description="Basic residues" evidence="7">
    <location>
        <begin position="558"/>
        <end position="567"/>
    </location>
</feature>
<evidence type="ECO:0000259" key="8">
    <source>
        <dbReference type="PROSITE" id="PS51918"/>
    </source>
</evidence>
<feature type="binding site" evidence="6">
    <location>
        <position position="298"/>
    </location>
    <ligand>
        <name>[4Fe-4S] cluster</name>
        <dbReference type="ChEBI" id="CHEBI:49883"/>
        <note>4Fe-4S-S-AdoMet</note>
    </ligand>
</feature>
<protein>
    <submittedName>
        <fullName evidence="9">YgiQ family radical SAM protein</fullName>
    </submittedName>
</protein>
<evidence type="ECO:0000256" key="1">
    <source>
        <dbReference type="ARBA" id="ARBA00022485"/>
    </source>
</evidence>
<dbReference type="Proteomes" id="UP000288096">
    <property type="component" value="Unassembled WGS sequence"/>
</dbReference>
<evidence type="ECO:0000256" key="4">
    <source>
        <dbReference type="ARBA" id="ARBA00023004"/>
    </source>
</evidence>
<dbReference type="Pfam" id="PF08497">
    <property type="entry name" value="Radical_SAM_N"/>
    <property type="match status" value="1"/>
</dbReference>
<evidence type="ECO:0000256" key="5">
    <source>
        <dbReference type="ARBA" id="ARBA00023014"/>
    </source>
</evidence>
<feature type="region of interest" description="Disordered" evidence="7">
    <location>
        <begin position="544"/>
        <end position="567"/>
    </location>
</feature>